<comment type="catalytic activity">
    <reaction evidence="1">
        <text>ATP + protein L-histidine = ADP + protein N-phospho-L-histidine.</text>
        <dbReference type="EC" id="2.7.13.3"/>
    </reaction>
</comment>
<dbReference type="InterPro" id="IPR003594">
    <property type="entry name" value="HATPase_dom"/>
</dbReference>
<dbReference type="InterPro" id="IPR001789">
    <property type="entry name" value="Sig_transdc_resp-reg_receiver"/>
</dbReference>
<dbReference type="InterPro" id="IPR003661">
    <property type="entry name" value="HisK_dim/P_dom"/>
</dbReference>
<dbReference type="PANTHER" id="PTHR43065">
    <property type="entry name" value="SENSOR HISTIDINE KINASE"/>
    <property type="match status" value="1"/>
</dbReference>
<dbReference type="InterPro" id="IPR036890">
    <property type="entry name" value="HATPase_C_sf"/>
</dbReference>
<sequence>MYYKQSVILIIDDEYSFRKTTKVYLERCGYGVLEAKTGREGLALCLRHDIDLVLLHSSLPDIHGVDVLQEIQLLLPELPVIMTSSGQDVAEIAKFLRFGALDYLHKPIIEPSILVHVVEKSLDYIRLSRENKKYQEALITQVAEKEEELSQLDRRFRNMVSSGQKFIRCTDLDRRDGMILQEFADDLGATKGCMYHVEEDHLTLAARLNTGFPSPQNIFFPLPESSLCAKVLREKRACMGHISKDISLQACACMSYSNDSFVIFPFLDQGGEVASLLVLYDKVADGNLPALFQDHDLELGEVLAYRVSDVRRRTDVTSALKRSEEFVLQAQKRDAIATLAGGIAHDFNNILSAIVGYTDLSLFTETCSDDVRSNLEQVQKASERARNLVRQILSLTRAETSEETVMGLSEVILEALKFVRVSLPTSVCIEHDIGEGLETVLANPDRIHQVVMNLCTNAAHAMQKGGGTLKVSYKKVDLDAGLHDIHELSGRTCLCLAVMDDGIGIESDLLEKIFDPYFTTKMQCEGTGLGLAVVQGIMDSLGGAIRVESQLGKGSSFYLYFPIVQDEQVQVKAHLSSPLLVGKERVLFVDDEQILAQMAGQMLTYLGYKPTVFTDSRVALEHFAENPDNYDLVITDLTMPFMSGLELSRRVKELGSEVPVILHTGYSSMVDVGEARAMGIAAIMIKPLTMSKLSRLVREAIDGNSRKYRRE</sequence>
<dbReference type="SUPFAM" id="SSF55874">
    <property type="entry name" value="ATPase domain of HSP90 chaperone/DNA topoisomerase II/histidine kinase"/>
    <property type="match status" value="1"/>
</dbReference>
<dbReference type="Pfam" id="PF00072">
    <property type="entry name" value="Response_reg"/>
    <property type="match status" value="2"/>
</dbReference>
<dbReference type="AlphaFoldDB" id="Q6AII8"/>
<keyword evidence="13" id="KW-1185">Reference proteome</keyword>
<evidence type="ECO:0000256" key="2">
    <source>
        <dbReference type="ARBA" id="ARBA00012438"/>
    </source>
</evidence>
<dbReference type="SMART" id="SM00448">
    <property type="entry name" value="REC"/>
    <property type="match status" value="2"/>
</dbReference>
<protein>
    <recommendedName>
        <fullName evidence="2">histidine kinase</fullName>
        <ecNumber evidence="2">2.7.13.3</ecNumber>
    </recommendedName>
</protein>
<dbReference type="InterPro" id="IPR011006">
    <property type="entry name" value="CheY-like_superfamily"/>
</dbReference>
<evidence type="ECO:0000313" key="12">
    <source>
        <dbReference type="EMBL" id="CAG37842.1"/>
    </source>
</evidence>
<keyword evidence="3 9" id="KW-0597">Phosphoprotein</keyword>
<keyword evidence="4" id="KW-0808">Transferase</keyword>
<feature type="domain" description="Response regulatory" evidence="11">
    <location>
        <begin position="7"/>
        <end position="121"/>
    </location>
</feature>
<dbReference type="CDD" id="cd00082">
    <property type="entry name" value="HisKA"/>
    <property type="match status" value="1"/>
</dbReference>
<feature type="modified residue" description="4-aspartylphosphate" evidence="9">
    <location>
        <position position="636"/>
    </location>
</feature>
<proteinExistence type="predicted"/>
<evidence type="ECO:0000256" key="5">
    <source>
        <dbReference type="ARBA" id="ARBA00022741"/>
    </source>
</evidence>
<dbReference type="PROSITE" id="PS50110">
    <property type="entry name" value="RESPONSE_REGULATORY"/>
    <property type="match status" value="2"/>
</dbReference>
<dbReference type="GO" id="GO:0000155">
    <property type="term" value="F:phosphorelay sensor kinase activity"/>
    <property type="evidence" value="ECO:0007669"/>
    <property type="project" value="InterPro"/>
</dbReference>
<feature type="domain" description="Histidine kinase" evidence="10">
    <location>
        <begin position="342"/>
        <end position="565"/>
    </location>
</feature>
<accession>Q6AII8</accession>
<keyword evidence="6" id="KW-0418">Kinase</keyword>
<dbReference type="SMART" id="SM00388">
    <property type="entry name" value="HisKA"/>
    <property type="match status" value="1"/>
</dbReference>
<dbReference type="SUPFAM" id="SSF55781">
    <property type="entry name" value="GAF domain-like"/>
    <property type="match status" value="1"/>
</dbReference>
<dbReference type="EC" id="2.7.13.3" evidence="2"/>
<evidence type="ECO:0000313" key="13">
    <source>
        <dbReference type="Proteomes" id="UP000000602"/>
    </source>
</evidence>
<evidence type="ECO:0000256" key="7">
    <source>
        <dbReference type="ARBA" id="ARBA00022840"/>
    </source>
</evidence>
<dbReference type="PRINTS" id="PR00344">
    <property type="entry name" value="BCTRLSENSOR"/>
</dbReference>
<evidence type="ECO:0000259" key="10">
    <source>
        <dbReference type="PROSITE" id="PS50109"/>
    </source>
</evidence>
<dbReference type="GO" id="GO:0005524">
    <property type="term" value="F:ATP binding"/>
    <property type="evidence" value="ECO:0007669"/>
    <property type="project" value="UniProtKB-KW"/>
</dbReference>
<organism evidence="12 13">
    <name type="scientific">Desulfotalea psychrophila (strain LSv54 / DSM 12343)</name>
    <dbReference type="NCBI Taxonomy" id="177439"/>
    <lineage>
        <taxon>Bacteria</taxon>
        <taxon>Pseudomonadati</taxon>
        <taxon>Thermodesulfobacteriota</taxon>
        <taxon>Desulfobulbia</taxon>
        <taxon>Desulfobulbales</taxon>
        <taxon>Desulfocapsaceae</taxon>
        <taxon>Desulfotalea</taxon>
    </lineage>
</organism>
<dbReference type="Gene3D" id="1.10.287.130">
    <property type="match status" value="1"/>
</dbReference>
<dbReference type="Proteomes" id="UP000000602">
    <property type="component" value="Chromosome"/>
</dbReference>
<dbReference type="STRING" id="177439.DP3113"/>
<dbReference type="PANTHER" id="PTHR43065:SF46">
    <property type="entry name" value="C4-DICARBOXYLATE TRANSPORT SENSOR PROTEIN DCTB"/>
    <property type="match status" value="1"/>
</dbReference>
<feature type="domain" description="Response regulatory" evidence="11">
    <location>
        <begin position="585"/>
        <end position="701"/>
    </location>
</feature>
<dbReference type="InterPro" id="IPR004358">
    <property type="entry name" value="Sig_transdc_His_kin-like_C"/>
</dbReference>
<dbReference type="Gene3D" id="3.40.50.2300">
    <property type="match status" value="2"/>
</dbReference>
<dbReference type="Gene3D" id="3.30.450.40">
    <property type="match status" value="1"/>
</dbReference>
<dbReference type="SUPFAM" id="SSF47384">
    <property type="entry name" value="Homodimeric domain of signal transducing histidine kinase"/>
    <property type="match status" value="1"/>
</dbReference>
<dbReference type="eggNOG" id="COG4191">
    <property type="taxonomic scope" value="Bacteria"/>
</dbReference>
<evidence type="ECO:0000259" key="11">
    <source>
        <dbReference type="PROSITE" id="PS50110"/>
    </source>
</evidence>
<evidence type="ECO:0000256" key="9">
    <source>
        <dbReference type="PROSITE-ProRule" id="PRU00169"/>
    </source>
</evidence>
<dbReference type="InterPro" id="IPR036097">
    <property type="entry name" value="HisK_dim/P_sf"/>
</dbReference>
<gene>
    <name evidence="12" type="ordered locus">DP3113</name>
</gene>
<reference evidence="13" key="1">
    <citation type="journal article" date="2004" name="Environ. Microbiol.">
        <title>The genome of Desulfotalea psychrophila, a sulfate-reducing bacterium from permanently cold Arctic sediments.</title>
        <authorList>
            <person name="Rabus R."/>
            <person name="Ruepp A."/>
            <person name="Frickey T."/>
            <person name="Rattei T."/>
            <person name="Fartmann B."/>
            <person name="Stark M."/>
            <person name="Bauer M."/>
            <person name="Zibat A."/>
            <person name="Lombardot T."/>
            <person name="Becker I."/>
            <person name="Amann J."/>
            <person name="Gellner K."/>
            <person name="Teeling H."/>
            <person name="Leuschner W.D."/>
            <person name="Gloeckner F.-O."/>
            <person name="Lupas A.N."/>
            <person name="Amann R."/>
            <person name="Klenk H.-P."/>
        </authorList>
    </citation>
    <scope>NUCLEOTIDE SEQUENCE [LARGE SCALE GENOMIC DNA]</scope>
    <source>
        <strain evidence="13">DSM 12343 / LSv54</strain>
    </source>
</reference>
<keyword evidence="7" id="KW-0067">ATP-binding</keyword>
<dbReference type="Gene3D" id="3.30.565.10">
    <property type="entry name" value="Histidine kinase-like ATPase, C-terminal domain"/>
    <property type="match status" value="1"/>
</dbReference>
<dbReference type="EMBL" id="CR522870">
    <property type="protein sequence ID" value="CAG37842.1"/>
    <property type="molecule type" value="Genomic_DNA"/>
</dbReference>
<keyword evidence="8" id="KW-0902">Two-component regulatory system</keyword>
<dbReference type="SMART" id="SM00387">
    <property type="entry name" value="HATPase_c"/>
    <property type="match status" value="1"/>
</dbReference>
<dbReference type="Pfam" id="PF00512">
    <property type="entry name" value="HisKA"/>
    <property type="match status" value="1"/>
</dbReference>
<dbReference type="SUPFAM" id="SSF52172">
    <property type="entry name" value="CheY-like"/>
    <property type="match status" value="2"/>
</dbReference>
<name>Q6AII8_DESPS</name>
<dbReference type="PROSITE" id="PS50109">
    <property type="entry name" value="HIS_KIN"/>
    <property type="match status" value="1"/>
</dbReference>
<comment type="caution">
    <text evidence="9">Lacks conserved residue(s) required for the propagation of feature annotation.</text>
</comment>
<evidence type="ECO:0000256" key="4">
    <source>
        <dbReference type="ARBA" id="ARBA00022679"/>
    </source>
</evidence>
<dbReference type="OrthoDB" id="5409350at2"/>
<evidence type="ECO:0000256" key="8">
    <source>
        <dbReference type="ARBA" id="ARBA00023012"/>
    </source>
</evidence>
<dbReference type="InterPro" id="IPR029016">
    <property type="entry name" value="GAF-like_dom_sf"/>
</dbReference>
<dbReference type="InterPro" id="IPR005467">
    <property type="entry name" value="His_kinase_dom"/>
</dbReference>
<dbReference type="CDD" id="cd17546">
    <property type="entry name" value="REC_hyHK_CKI1_RcsC-like"/>
    <property type="match status" value="1"/>
</dbReference>
<evidence type="ECO:0000256" key="3">
    <source>
        <dbReference type="ARBA" id="ARBA00022553"/>
    </source>
</evidence>
<dbReference type="HOGENOM" id="CLU_000445_114_51_7"/>
<dbReference type="RefSeq" id="WP_011190354.1">
    <property type="nucleotide sequence ID" value="NC_006138.1"/>
</dbReference>
<keyword evidence="5" id="KW-0547">Nucleotide-binding</keyword>
<dbReference type="eggNOG" id="COG2204">
    <property type="taxonomic scope" value="Bacteria"/>
</dbReference>
<dbReference type="Pfam" id="PF02518">
    <property type="entry name" value="HATPase_c"/>
    <property type="match status" value="1"/>
</dbReference>
<dbReference type="KEGG" id="dps:DP3113"/>
<evidence type="ECO:0000256" key="1">
    <source>
        <dbReference type="ARBA" id="ARBA00000085"/>
    </source>
</evidence>
<evidence type="ECO:0000256" key="6">
    <source>
        <dbReference type="ARBA" id="ARBA00022777"/>
    </source>
</evidence>